<evidence type="ECO:0000256" key="1">
    <source>
        <dbReference type="ARBA" id="ARBA00010040"/>
    </source>
</evidence>
<organism evidence="5 6">
    <name type="scientific">Coemansia guatemalensis</name>
    <dbReference type="NCBI Taxonomy" id="2761395"/>
    <lineage>
        <taxon>Eukaryota</taxon>
        <taxon>Fungi</taxon>
        <taxon>Fungi incertae sedis</taxon>
        <taxon>Zoopagomycota</taxon>
        <taxon>Kickxellomycotina</taxon>
        <taxon>Kickxellomycetes</taxon>
        <taxon>Kickxellales</taxon>
        <taxon>Kickxellaceae</taxon>
        <taxon>Coemansia</taxon>
    </lineage>
</organism>
<proteinExistence type="inferred from homology"/>
<accession>A0A9W8HSZ1</accession>
<dbReference type="SUPFAM" id="SSF53474">
    <property type="entry name" value="alpha/beta-Hydrolases"/>
    <property type="match status" value="1"/>
</dbReference>
<protein>
    <recommendedName>
        <fullName evidence="3">Dipeptidyl-peptidase V</fullName>
    </recommendedName>
</protein>
<dbReference type="AlphaFoldDB" id="A0A9W8HSZ1"/>
<dbReference type="InterPro" id="IPR001375">
    <property type="entry name" value="Peptidase_S9_cat"/>
</dbReference>
<evidence type="ECO:0000313" key="6">
    <source>
        <dbReference type="Proteomes" id="UP001140094"/>
    </source>
</evidence>
<dbReference type="EMBL" id="JANBUO010004073">
    <property type="protein sequence ID" value="KAJ2788513.1"/>
    <property type="molecule type" value="Genomic_DNA"/>
</dbReference>
<dbReference type="Pfam" id="PF00326">
    <property type="entry name" value="Peptidase_S9"/>
    <property type="match status" value="1"/>
</dbReference>
<gene>
    <name evidence="5" type="ORF">H4R20_007364</name>
</gene>
<evidence type="ECO:0000313" key="5">
    <source>
        <dbReference type="EMBL" id="KAJ2788513.1"/>
    </source>
</evidence>
<dbReference type="PANTHER" id="PTHR42776">
    <property type="entry name" value="SERINE PEPTIDASE S9 FAMILY MEMBER"/>
    <property type="match status" value="1"/>
</dbReference>
<keyword evidence="6" id="KW-1185">Reference proteome</keyword>
<dbReference type="OrthoDB" id="43744at2759"/>
<evidence type="ECO:0000256" key="2">
    <source>
        <dbReference type="ARBA" id="ARBA00022801"/>
    </source>
</evidence>
<feature type="domain" description="Peptidase S9 prolyl oligopeptidase catalytic" evidence="4">
    <location>
        <begin position="10"/>
        <end position="188"/>
    </location>
</feature>
<evidence type="ECO:0000259" key="4">
    <source>
        <dbReference type="Pfam" id="PF00326"/>
    </source>
</evidence>
<dbReference type="InterPro" id="IPR029058">
    <property type="entry name" value="AB_hydrolase_fold"/>
</dbReference>
<sequence length="189" mass="20593">DAVLAQIGQMDTLSIKEIQNAALDIQNNGDADPQATVYFGGSYGGYTGALLAGLVPGFYRGIAIRNPVIDIAANALTSDIPDWNWAELGLSYSFDTPPELGPETFAKMWQASPAKLIDKIRDPMLLLLGGSDRRVPNSQSLSLYYRLRAANVPVQCKLYPNVGHSLNTVEAERDVFVSLARFFATSLKR</sequence>
<dbReference type="GO" id="GO:0006508">
    <property type="term" value="P:proteolysis"/>
    <property type="evidence" value="ECO:0007669"/>
    <property type="project" value="InterPro"/>
</dbReference>
<feature type="non-terminal residue" evidence="5">
    <location>
        <position position="1"/>
    </location>
</feature>
<dbReference type="Gene3D" id="3.40.50.1820">
    <property type="entry name" value="alpha/beta hydrolase"/>
    <property type="match status" value="1"/>
</dbReference>
<dbReference type="GO" id="GO:0004252">
    <property type="term" value="F:serine-type endopeptidase activity"/>
    <property type="evidence" value="ECO:0007669"/>
    <property type="project" value="TreeGrafter"/>
</dbReference>
<name>A0A9W8HSZ1_9FUNG</name>
<comment type="caution">
    <text evidence="5">The sequence shown here is derived from an EMBL/GenBank/DDBJ whole genome shotgun (WGS) entry which is preliminary data.</text>
</comment>
<dbReference type="PANTHER" id="PTHR42776:SF4">
    <property type="entry name" value="ACYLAMINO-ACID-RELEASING ENZYME"/>
    <property type="match status" value="1"/>
</dbReference>
<dbReference type="Proteomes" id="UP001140094">
    <property type="component" value="Unassembled WGS sequence"/>
</dbReference>
<reference evidence="5" key="1">
    <citation type="submission" date="2022-07" db="EMBL/GenBank/DDBJ databases">
        <title>Phylogenomic reconstructions and comparative analyses of Kickxellomycotina fungi.</title>
        <authorList>
            <person name="Reynolds N.K."/>
            <person name="Stajich J.E."/>
            <person name="Barry K."/>
            <person name="Grigoriev I.V."/>
            <person name="Crous P."/>
            <person name="Smith M.E."/>
        </authorList>
    </citation>
    <scope>NUCLEOTIDE SEQUENCE</scope>
    <source>
        <strain evidence="5">NRRL 1565</strain>
    </source>
</reference>
<evidence type="ECO:0000256" key="3">
    <source>
        <dbReference type="ARBA" id="ARBA00032829"/>
    </source>
</evidence>
<keyword evidence="2" id="KW-0378">Hydrolase</keyword>
<comment type="similarity">
    <text evidence="1">Belongs to the peptidase S9C family.</text>
</comment>